<dbReference type="EMBL" id="GGEC01020768">
    <property type="protein sequence ID" value="MBX01252.1"/>
    <property type="molecule type" value="Transcribed_RNA"/>
</dbReference>
<accession>A0A2P2K698</accession>
<name>A0A2P2K698_RHIMU</name>
<dbReference type="PROSITE" id="PS51257">
    <property type="entry name" value="PROKAR_LIPOPROTEIN"/>
    <property type="match status" value="1"/>
</dbReference>
<organism evidence="1">
    <name type="scientific">Rhizophora mucronata</name>
    <name type="common">Asiatic mangrove</name>
    <dbReference type="NCBI Taxonomy" id="61149"/>
    <lineage>
        <taxon>Eukaryota</taxon>
        <taxon>Viridiplantae</taxon>
        <taxon>Streptophyta</taxon>
        <taxon>Embryophyta</taxon>
        <taxon>Tracheophyta</taxon>
        <taxon>Spermatophyta</taxon>
        <taxon>Magnoliopsida</taxon>
        <taxon>eudicotyledons</taxon>
        <taxon>Gunneridae</taxon>
        <taxon>Pentapetalae</taxon>
        <taxon>rosids</taxon>
        <taxon>fabids</taxon>
        <taxon>Malpighiales</taxon>
        <taxon>Rhizophoraceae</taxon>
        <taxon>Rhizophora</taxon>
    </lineage>
</organism>
<proteinExistence type="predicted"/>
<evidence type="ECO:0000313" key="1">
    <source>
        <dbReference type="EMBL" id="MBX01252.1"/>
    </source>
</evidence>
<reference evidence="1" key="1">
    <citation type="submission" date="2018-02" db="EMBL/GenBank/DDBJ databases">
        <title>Rhizophora mucronata_Transcriptome.</title>
        <authorList>
            <person name="Meera S.P."/>
            <person name="Sreeshan A."/>
            <person name="Augustine A."/>
        </authorList>
    </citation>
    <scope>NUCLEOTIDE SEQUENCE</scope>
    <source>
        <tissue evidence="1">Leaf</tissue>
    </source>
</reference>
<dbReference type="AlphaFoldDB" id="A0A2P2K698"/>
<sequence length="72" mass="8363">MTKMKMQITLMQNSHGICFNLQSTTSCFTTFFQTSLLLFHLPFKNFKEIISPFISKVRLETTTCQMLCKCLS</sequence>
<protein>
    <submittedName>
        <fullName evidence="1">Uncharacterized protein</fullName>
    </submittedName>
</protein>